<evidence type="ECO:0000256" key="8">
    <source>
        <dbReference type="RuleBase" id="RU000651"/>
    </source>
</evidence>
<keyword evidence="6 8" id="KW-0378">Hydrolase</keyword>
<sequence length="113" mass="12782">CFRDSSGCGHRDGYCNGLMAYVRGRKRRQMTDGRCKPVNTFVHEPLADVQDVCLQGNVTCKNGQPNCHQSFSKMSITDCHLRPGSRYPRCTYETTQKHKYIIVACEGDPYVST</sequence>
<evidence type="ECO:0000256" key="7">
    <source>
        <dbReference type="ARBA" id="ARBA00023157"/>
    </source>
</evidence>
<dbReference type="GO" id="GO:0016787">
    <property type="term" value="F:hydrolase activity"/>
    <property type="evidence" value="ECO:0007669"/>
    <property type="project" value="UniProtKB-KW"/>
</dbReference>
<dbReference type="GO" id="GO:0004519">
    <property type="term" value="F:endonuclease activity"/>
    <property type="evidence" value="ECO:0007669"/>
    <property type="project" value="UniProtKB-KW"/>
</dbReference>
<evidence type="ECO:0000256" key="5">
    <source>
        <dbReference type="ARBA" id="ARBA00022759"/>
    </source>
</evidence>
<dbReference type="InterPro" id="IPR001427">
    <property type="entry name" value="RNaseA"/>
</dbReference>
<dbReference type="GO" id="GO:0050830">
    <property type="term" value="P:defense response to Gram-positive bacterium"/>
    <property type="evidence" value="ECO:0007669"/>
    <property type="project" value="TreeGrafter"/>
</dbReference>
<dbReference type="Ensembl" id="ENSPLOT00000012353.1">
    <property type="protein sequence ID" value="ENSPLOP00000011179.1"/>
    <property type="gene ID" value="ENSPLOG00000008183.1"/>
</dbReference>
<dbReference type="GeneTree" id="ENSGT00940000160869"/>
<evidence type="ECO:0000256" key="3">
    <source>
        <dbReference type="ARBA" id="ARBA00022525"/>
    </source>
</evidence>
<keyword evidence="11" id="KW-1185">Reference proteome</keyword>
<accession>A0A8C9D388</accession>
<reference evidence="10" key="2">
    <citation type="submission" date="2025-08" db="UniProtKB">
        <authorList>
            <consortium name="Ensembl"/>
        </authorList>
    </citation>
    <scope>IDENTIFICATION</scope>
</reference>
<proteinExistence type="inferred from homology"/>
<comment type="similarity">
    <text evidence="2 8">Belongs to the pancreatic ribonuclease family.</text>
</comment>
<dbReference type="AlphaFoldDB" id="A0A8C9D388"/>
<evidence type="ECO:0000313" key="11">
    <source>
        <dbReference type="Proteomes" id="UP000694399"/>
    </source>
</evidence>
<dbReference type="PANTHER" id="PTHR11437:SF24">
    <property type="entry name" value="RIBONUCLEASE PANCREATIC"/>
    <property type="match status" value="1"/>
</dbReference>
<evidence type="ECO:0000256" key="6">
    <source>
        <dbReference type="ARBA" id="ARBA00022801"/>
    </source>
</evidence>
<dbReference type="Proteomes" id="UP000694399">
    <property type="component" value="Chromosome B4"/>
</dbReference>
<dbReference type="InterPro" id="IPR023411">
    <property type="entry name" value="RNaseA_AS"/>
</dbReference>
<keyword evidence="4 8" id="KW-0540">Nuclease</keyword>
<dbReference type="Gene3D" id="3.10.130.10">
    <property type="entry name" value="Ribonuclease A-like domain"/>
    <property type="match status" value="1"/>
</dbReference>
<protein>
    <recommendedName>
        <fullName evidence="9">Ribonuclease A-domain domain-containing protein</fullName>
    </recommendedName>
</protein>
<evidence type="ECO:0000313" key="10">
    <source>
        <dbReference type="Ensembl" id="ENSPLOP00000011179.1"/>
    </source>
</evidence>
<evidence type="ECO:0000259" key="9">
    <source>
        <dbReference type="SMART" id="SM00092"/>
    </source>
</evidence>
<dbReference type="GO" id="GO:0005576">
    <property type="term" value="C:extracellular region"/>
    <property type="evidence" value="ECO:0007669"/>
    <property type="project" value="UniProtKB-SubCell"/>
</dbReference>
<keyword evidence="7" id="KW-1015">Disulfide bond</keyword>
<dbReference type="FunFam" id="3.10.130.10:FF:000001">
    <property type="entry name" value="Ribonuclease pancreatic"/>
    <property type="match status" value="1"/>
</dbReference>
<dbReference type="PANTHER" id="PTHR11437">
    <property type="entry name" value="RIBONUCLEASE"/>
    <property type="match status" value="1"/>
</dbReference>
<dbReference type="Pfam" id="PF00074">
    <property type="entry name" value="RnaseA"/>
    <property type="match status" value="1"/>
</dbReference>
<dbReference type="PRINTS" id="PR00794">
    <property type="entry name" value="RIBONUCLEASE"/>
</dbReference>
<dbReference type="PROSITE" id="PS00127">
    <property type="entry name" value="RNASE_PANCREATIC"/>
    <property type="match status" value="1"/>
</dbReference>
<dbReference type="GO" id="GO:0003676">
    <property type="term" value="F:nucleic acid binding"/>
    <property type="evidence" value="ECO:0007669"/>
    <property type="project" value="InterPro"/>
</dbReference>
<evidence type="ECO:0000256" key="4">
    <source>
        <dbReference type="ARBA" id="ARBA00022722"/>
    </source>
</evidence>
<dbReference type="InterPro" id="IPR023412">
    <property type="entry name" value="RNaseA_domain"/>
</dbReference>
<feature type="domain" description="Ribonuclease A-domain" evidence="9">
    <location>
        <begin position="4"/>
        <end position="113"/>
    </location>
</feature>
<evidence type="ECO:0000256" key="1">
    <source>
        <dbReference type="ARBA" id="ARBA00004613"/>
    </source>
</evidence>
<dbReference type="SUPFAM" id="SSF54076">
    <property type="entry name" value="RNase A-like"/>
    <property type="match status" value="1"/>
</dbReference>
<organism evidence="10 11">
    <name type="scientific">Panthera leo</name>
    <name type="common">Lion</name>
    <dbReference type="NCBI Taxonomy" id="9689"/>
    <lineage>
        <taxon>Eukaryota</taxon>
        <taxon>Metazoa</taxon>
        <taxon>Chordata</taxon>
        <taxon>Craniata</taxon>
        <taxon>Vertebrata</taxon>
        <taxon>Euteleostomi</taxon>
        <taxon>Mammalia</taxon>
        <taxon>Eutheria</taxon>
        <taxon>Laurasiatheria</taxon>
        <taxon>Carnivora</taxon>
        <taxon>Feliformia</taxon>
        <taxon>Felidae</taxon>
        <taxon>Pantherinae</taxon>
        <taxon>Panthera</taxon>
    </lineage>
</organism>
<dbReference type="SMART" id="SM00092">
    <property type="entry name" value="RNAse_Pc"/>
    <property type="match status" value="1"/>
</dbReference>
<dbReference type="CDD" id="cd06265">
    <property type="entry name" value="RNase_A_canonical"/>
    <property type="match status" value="1"/>
</dbReference>
<dbReference type="OMA" id="VITIHEP"/>
<keyword evidence="5 8" id="KW-0255">Endonuclease</keyword>
<name>A0A8C9D388_PANLE</name>
<comment type="subcellular location">
    <subcellularLocation>
        <location evidence="1">Secreted</location>
    </subcellularLocation>
</comment>
<evidence type="ECO:0000256" key="2">
    <source>
        <dbReference type="ARBA" id="ARBA00005600"/>
    </source>
</evidence>
<dbReference type="GO" id="GO:0004540">
    <property type="term" value="F:RNA nuclease activity"/>
    <property type="evidence" value="ECO:0007669"/>
    <property type="project" value="TreeGrafter"/>
</dbReference>
<keyword evidence="3" id="KW-0964">Secreted</keyword>
<dbReference type="InterPro" id="IPR036816">
    <property type="entry name" value="RNaseA-like_dom_sf"/>
</dbReference>
<reference evidence="10" key="1">
    <citation type="journal article" date="2019" name="bioRxiv">
        <title>Long live the king: chromosome-level assembly of the lion (Panthera leo) using linked-read, Hi-C, and long read data.</title>
        <authorList>
            <person name="Armstrong E.E."/>
            <person name="Taylor R.W."/>
            <person name="Miller D.E."/>
            <person name="Kaelin C."/>
            <person name="Barsh G."/>
            <person name="Hadly E.A."/>
            <person name="Petrov D."/>
        </authorList>
    </citation>
    <scope>NUCLEOTIDE SEQUENCE [LARGE SCALE GENOMIC DNA]</scope>
</reference>
<reference evidence="10" key="3">
    <citation type="submission" date="2025-09" db="UniProtKB">
        <authorList>
            <consortium name="Ensembl"/>
        </authorList>
    </citation>
    <scope>IDENTIFICATION</scope>
</reference>